<dbReference type="EMBL" id="KN818284">
    <property type="protein sequence ID" value="KIL61480.1"/>
    <property type="molecule type" value="Genomic_DNA"/>
</dbReference>
<dbReference type="InParanoid" id="A0A0C2SEL0"/>
<reference evidence="1 2" key="1">
    <citation type="submission" date="2014-04" db="EMBL/GenBank/DDBJ databases">
        <title>Evolutionary Origins and Diversification of the Mycorrhizal Mutualists.</title>
        <authorList>
            <consortium name="DOE Joint Genome Institute"/>
            <consortium name="Mycorrhizal Genomics Consortium"/>
            <person name="Kohler A."/>
            <person name="Kuo A."/>
            <person name="Nagy L.G."/>
            <person name="Floudas D."/>
            <person name="Copeland A."/>
            <person name="Barry K.W."/>
            <person name="Cichocki N."/>
            <person name="Veneault-Fourrey C."/>
            <person name="LaButti K."/>
            <person name="Lindquist E.A."/>
            <person name="Lipzen A."/>
            <person name="Lundell T."/>
            <person name="Morin E."/>
            <person name="Murat C."/>
            <person name="Riley R."/>
            <person name="Ohm R."/>
            <person name="Sun H."/>
            <person name="Tunlid A."/>
            <person name="Henrissat B."/>
            <person name="Grigoriev I.V."/>
            <person name="Hibbett D.S."/>
            <person name="Martin F."/>
        </authorList>
    </citation>
    <scope>NUCLEOTIDE SEQUENCE [LARGE SCALE GENOMIC DNA]</scope>
    <source>
        <strain evidence="1 2">Koide BX008</strain>
    </source>
</reference>
<evidence type="ECO:0000313" key="1">
    <source>
        <dbReference type="EMBL" id="KIL61480.1"/>
    </source>
</evidence>
<keyword evidence="2" id="KW-1185">Reference proteome</keyword>
<evidence type="ECO:0000313" key="2">
    <source>
        <dbReference type="Proteomes" id="UP000054549"/>
    </source>
</evidence>
<dbReference type="AlphaFoldDB" id="A0A0C2SEL0"/>
<protein>
    <submittedName>
        <fullName evidence="1">Uncharacterized protein</fullName>
    </submittedName>
</protein>
<accession>A0A0C2SEL0</accession>
<organism evidence="1 2">
    <name type="scientific">Amanita muscaria (strain Koide BX008)</name>
    <dbReference type="NCBI Taxonomy" id="946122"/>
    <lineage>
        <taxon>Eukaryota</taxon>
        <taxon>Fungi</taxon>
        <taxon>Dikarya</taxon>
        <taxon>Basidiomycota</taxon>
        <taxon>Agaricomycotina</taxon>
        <taxon>Agaricomycetes</taxon>
        <taxon>Agaricomycetidae</taxon>
        <taxon>Agaricales</taxon>
        <taxon>Pluteineae</taxon>
        <taxon>Amanitaceae</taxon>
        <taxon>Amanita</taxon>
    </lineage>
</organism>
<dbReference type="Proteomes" id="UP000054549">
    <property type="component" value="Unassembled WGS sequence"/>
</dbReference>
<dbReference type="OrthoDB" id="2788229at2759"/>
<gene>
    <name evidence="1" type="ORF">M378DRAFT_166938</name>
</gene>
<dbReference type="HOGENOM" id="CLU_104252_0_0_1"/>
<sequence>MAAYLRSLSRSEEHQIPSLSKFLSFAGPSIQRLRFDIADLFNVIGNVSSHIYSVLGIYGPAEEKWHYLDMIDLSQCVNVHALSIGIILLDECARRSRMMFQTLWRLLSAIPSPDRMREISISFRPTDFAYPIGTEAKDLAAFQWLGLVDRLRAMFRSLEKIEFLIGAREFEKSGSYMDALRQGGRLGALEKQGLVQLNVFPMPIDERMVGLNAVTPGNFHFICRVVD</sequence>
<proteinExistence type="predicted"/>
<name>A0A0C2SEL0_AMAMK</name>